<feature type="compositionally biased region" description="Basic residues" evidence="1">
    <location>
        <begin position="221"/>
        <end position="233"/>
    </location>
</feature>
<dbReference type="InterPro" id="IPR013226">
    <property type="entry name" value="Pal1"/>
</dbReference>
<name>A0AAN6NCT6_9PEZI</name>
<feature type="region of interest" description="Disordered" evidence="1">
    <location>
        <begin position="376"/>
        <end position="538"/>
    </location>
</feature>
<feature type="compositionally biased region" description="Polar residues" evidence="1">
    <location>
        <begin position="422"/>
        <end position="444"/>
    </location>
</feature>
<proteinExistence type="predicted"/>
<feature type="compositionally biased region" description="Polar residues" evidence="1">
    <location>
        <begin position="1"/>
        <end position="26"/>
    </location>
</feature>
<dbReference type="Pfam" id="PF08316">
    <property type="entry name" value="Pal1"/>
    <property type="match status" value="1"/>
</dbReference>
<dbReference type="PANTHER" id="PTHR28307">
    <property type="entry name" value="PROTEIN PAL1"/>
    <property type="match status" value="1"/>
</dbReference>
<dbReference type="AlphaFoldDB" id="A0AAN6NCT6"/>
<feature type="compositionally biased region" description="Pro residues" evidence="1">
    <location>
        <begin position="129"/>
        <end position="153"/>
    </location>
</feature>
<gene>
    <name evidence="2" type="ORF">QBC46DRAFT_47395</name>
</gene>
<feature type="compositionally biased region" description="Polar residues" evidence="1">
    <location>
        <begin position="490"/>
        <end position="504"/>
    </location>
</feature>
<protein>
    <submittedName>
        <fullName evidence="2">Protein PAL1</fullName>
    </submittedName>
</protein>
<organism evidence="2 3">
    <name type="scientific">Diplogelasinospora grovesii</name>
    <dbReference type="NCBI Taxonomy" id="303347"/>
    <lineage>
        <taxon>Eukaryota</taxon>
        <taxon>Fungi</taxon>
        <taxon>Dikarya</taxon>
        <taxon>Ascomycota</taxon>
        <taxon>Pezizomycotina</taxon>
        <taxon>Sordariomycetes</taxon>
        <taxon>Sordariomycetidae</taxon>
        <taxon>Sordariales</taxon>
        <taxon>Diplogelasinosporaceae</taxon>
        <taxon>Diplogelasinospora</taxon>
    </lineage>
</organism>
<feature type="compositionally biased region" description="Basic residues" evidence="1">
    <location>
        <begin position="512"/>
        <end position="521"/>
    </location>
</feature>
<evidence type="ECO:0000256" key="1">
    <source>
        <dbReference type="SAM" id="MobiDB-lite"/>
    </source>
</evidence>
<sequence>MASIQPQQKDQRSAGLTLNLSSNNPFRNLAAPPSNLPQSPVSPFDDPPSPGTQSPRPVSRNPFLDPTIKNRTSQPTLRKASDAAMSTLEKRTSPTAEELFDGLTIEDKKSAPLGPPRPDGTRGTLPPMNRRPPPPGGRENIPPPGRRAPPPNHRPTRSQEEALRARRMQGNGDGPGPVDHSRSPQRRPDRRPRRNSESSVMDAEKTTTDEERKIRDMRRRERERRHREHREHREKKPVNRKLDIIDQLDATSIYGTGMFHHDGPFDALNPHRNKHGSRRAPMQAFPEGSLNNTLGGSGPLNARPDHSAFLGHNDDEAFKEWSSGAKDRSLSKGEMPVFDPLSRGNILHGDETLGLGTSTFLEGTPAARTAIQKREEEQAANIERENLQRKKSIAHRIRNINRGTRDYQPSGRMTNPDGVYSSRRTPSESGNPTSSSMQTPNSERNPFFSEYEPGKKGEENISVRKVDSNGGMASPTSPKGGYGLERRATTDATATLEEQQSKSSGGILGRMKSLKGGRRQRPGPPGGGDAGPAPGTAA</sequence>
<feature type="compositionally biased region" description="Basic and acidic residues" evidence="1">
    <location>
        <begin position="202"/>
        <end position="220"/>
    </location>
</feature>
<dbReference type="Proteomes" id="UP001303473">
    <property type="component" value="Unassembled WGS sequence"/>
</dbReference>
<accession>A0AAN6NCT6</accession>
<evidence type="ECO:0000313" key="3">
    <source>
        <dbReference type="Proteomes" id="UP001303473"/>
    </source>
</evidence>
<dbReference type="EMBL" id="MU853768">
    <property type="protein sequence ID" value="KAK3943080.1"/>
    <property type="molecule type" value="Genomic_DNA"/>
</dbReference>
<dbReference type="PANTHER" id="PTHR28307:SF2">
    <property type="entry name" value="PROTEIN PAL1"/>
    <property type="match status" value="1"/>
</dbReference>
<comment type="caution">
    <text evidence="2">The sequence shown here is derived from an EMBL/GenBank/DDBJ whole genome shotgun (WGS) entry which is preliminary data.</text>
</comment>
<dbReference type="GO" id="GO:0005737">
    <property type="term" value="C:cytoplasm"/>
    <property type="evidence" value="ECO:0007669"/>
    <property type="project" value="TreeGrafter"/>
</dbReference>
<feature type="compositionally biased region" description="Basic and acidic residues" evidence="1">
    <location>
        <begin position="376"/>
        <end position="388"/>
    </location>
</feature>
<evidence type="ECO:0000313" key="2">
    <source>
        <dbReference type="EMBL" id="KAK3943080.1"/>
    </source>
</evidence>
<feature type="compositionally biased region" description="Basic and acidic residues" evidence="1">
    <location>
        <begin position="452"/>
        <end position="467"/>
    </location>
</feature>
<reference evidence="3" key="1">
    <citation type="journal article" date="2023" name="Mol. Phylogenet. Evol.">
        <title>Genome-scale phylogeny and comparative genomics of the fungal order Sordariales.</title>
        <authorList>
            <person name="Hensen N."/>
            <person name="Bonometti L."/>
            <person name="Westerberg I."/>
            <person name="Brannstrom I.O."/>
            <person name="Guillou S."/>
            <person name="Cros-Aarteil S."/>
            <person name="Calhoun S."/>
            <person name="Haridas S."/>
            <person name="Kuo A."/>
            <person name="Mondo S."/>
            <person name="Pangilinan J."/>
            <person name="Riley R."/>
            <person name="LaButti K."/>
            <person name="Andreopoulos B."/>
            <person name="Lipzen A."/>
            <person name="Chen C."/>
            <person name="Yan M."/>
            <person name="Daum C."/>
            <person name="Ng V."/>
            <person name="Clum A."/>
            <person name="Steindorff A."/>
            <person name="Ohm R.A."/>
            <person name="Martin F."/>
            <person name="Silar P."/>
            <person name="Natvig D.O."/>
            <person name="Lalanne C."/>
            <person name="Gautier V."/>
            <person name="Ament-Velasquez S.L."/>
            <person name="Kruys A."/>
            <person name="Hutchinson M.I."/>
            <person name="Powell A.J."/>
            <person name="Barry K."/>
            <person name="Miller A.N."/>
            <person name="Grigoriev I.V."/>
            <person name="Debuchy R."/>
            <person name="Gladieux P."/>
            <person name="Hiltunen Thoren M."/>
            <person name="Johannesson H."/>
        </authorList>
    </citation>
    <scope>NUCLEOTIDE SEQUENCE [LARGE SCALE GENOMIC DNA]</scope>
    <source>
        <strain evidence="3">CBS 340.73</strain>
    </source>
</reference>
<feature type="region of interest" description="Disordered" evidence="1">
    <location>
        <begin position="1"/>
        <end position="237"/>
    </location>
</feature>
<feature type="compositionally biased region" description="Basic residues" evidence="1">
    <location>
        <begin position="183"/>
        <end position="193"/>
    </location>
</feature>
<keyword evidence="3" id="KW-1185">Reference proteome</keyword>
<feature type="compositionally biased region" description="Basic residues" evidence="1">
    <location>
        <begin position="389"/>
        <end position="399"/>
    </location>
</feature>